<dbReference type="EMBL" id="NEBY01000212">
    <property type="protein sequence ID" value="PRJ60881.1"/>
    <property type="molecule type" value="Genomic_DNA"/>
</dbReference>
<protein>
    <submittedName>
        <fullName evidence="1">Uncharacterized protein</fullName>
    </submittedName>
</protein>
<gene>
    <name evidence="1" type="ORF">BV102_00066</name>
</gene>
<organism evidence="1 2">
    <name type="scientific">Haemophilus influenzae</name>
    <dbReference type="NCBI Taxonomy" id="727"/>
    <lineage>
        <taxon>Bacteria</taxon>
        <taxon>Pseudomonadati</taxon>
        <taxon>Pseudomonadota</taxon>
        <taxon>Gammaproteobacteria</taxon>
        <taxon>Pasteurellales</taxon>
        <taxon>Pasteurellaceae</taxon>
        <taxon>Haemophilus</taxon>
    </lineage>
</organism>
<name>A0A2S9RPT0_HAEIF</name>
<reference evidence="1 2" key="1">
    <citation type="submission" date="2017-04" db="EMBL/GenBank/DDBJ databases">
        <title>Haemophilus influenzae in COPD genome sequencing project.</title>
        <authorList>
            <person name="Murphy T.F."/>
            <person name="Kong Y."/>
            <person name="Nadendla S."/>
            <person name="Tettelin H."/>
            <person name="Pettigrew M."/>
        </authorList>
    </citation>
    <scope>NUCLEOTIDE SEQUENCE [LARGE SCALE GENOMIC DNA]</scope>
    <source>
        <strain evidence="1 2">56P127H1</strain>
    </source>
</reference>
<sequence length="37" mass="4078">MESVPSALAYTPTAIARLPTAPELFLFRLFLNTAPEK</sequence>
<dbReference type="AlphaFoldDB" id="A0A2S9RPT0"/>
<evidence type="ECO:0000313" key="1">
    <source>
        <dbReference type="EMBL" id="PRJ60881.1"/>
    </source>
</evidence>
<proteinExistence type="predicted"/>
<dbReference type="Proteomes" id="UP000238532">
    <property type="component" value="Unassembled WGS sequence"/>
</dbReference>
<accession>A0A2S9RPT0</accession>
<evidence type="ECO:0000313" key="2">
    <source>
        <dbReference type="Proteomes" id="UP000238532"/>
    </source>
</evidence>
<comment type="caution">
    <text evidence="1">The sequence shown here is derived from an EMBL/GenBank/DDBJ whole genome shotgun (WGS) entry which is preliminary data.</text>
</comment>